<organism evidence="3 4">
    <name type="scientific">Mucilaginibacter phyllosphaerae</name>
    <dbReference type="NCBI Taxonomy" id="1812349"/>
    <lineage>
        <taxon>Bacteria</taxon>
        <taxon>Pseudomonadati</taxon>
        <taxon>Bacteroidota</taxon>
        <taxon>Sphingobacteriia</taxon>
        <taxon>Sphingobacteriales</taxon>
        <taxon>Sphingobacteriaceae</taxon>
        <taxon>Mucilaginibacter</taxon>
    </lineage>
</organism>
<dbReference type="EMBL" id="SNQG01000001">
    <property type="protein sequence ID" value="TEW69160.1"/>
    <property type="molecule type" value="Genomic_DNA"/>
</dbReference>
<feature type="chain" id="PRO_5044616715" description="Outer membrane protein beta-barrel domain-containing protein" evidence="1">
    <location>
        <begin position="24"/>
        <end position="207"/>
    </location>
</feature>
<evidence type="ECO:0000313" key="5">
    <source>
        <dbReference type="Proteomes" id="UP000583101"/>
    </source>
</evidence>
<evidence type="ECO:0008006" key="6">
    <source>
        <dbReference type="Google" id="ProtNLM"/>
    </source>
</evidence>
<keyword evidence="1" id="KW-0732">Signal</keyword>
<gene>
    <name evidence="3" type="ORF">E2R65_03050</name>
    <name evidence="2" type="ORF">GGR35_000380</name>
</gene>
<dbReference type="Proteomes" id="UP000297248">
    <property type="component" value="Unassembled WGS sequence"/>
</dbReference>
<protein>
    <recommendedName>
        <fullName evidence="6">Outer membrane protein beta-barrel domain-containing protein</fullName>
    </recommendedName>
</protein>
<dbReference type="Proteomes" id="UP000583101">
    <property type="component" value="Unassembled WGS sequence"/>
</dbReference>
<proteinExistence type="predicted"/>
<evidence type="ECO:0000313" key="2">
    <source>
        <dbReference type="EMBL" id="MBB3967794.1"/>
    </source>
</evidence>
<dbReference type="RefSeq" id="WP_134334995.1">
    <property type="nucleotide sequence ID" value="NZ_BMCZ01000001.1"/>
</dbReference>
<reference evidence="2 5" key="3">
    <citation type="submission" date="2020-08" db="EMBL/GenBank/DDBJ databases">
        <title>Genomic Encyclopedia of Type Strains, Phase IV (KMG-IV): sequencing the most valuable type-strain genomes for metagenomic binning, comparative biology and taxonomic classification.</title>
        <authorList>
            <person name="Goeker M."/>
        </authorList>
    </citation>
    <scope>NUCLEOTIDE SEQUENCE [LARGE SCALE GENOMIC DNA]</scope>
    <source>
        <strain evidence="2 5">DSM 100995</strain>
    </source>
</reference>
<evidence type="ECO:0000256" key="1">
    <source>
        <dbReference type="SAM" id="SignalP"/>
    </source>
</evidence>
<dbReference type="OrthoDB" id="966005at2"/>
<reference evidence="3" key="2">
    <citation type="submission" date="2019-03" db="EMBL/GenBank/DDBJ databases">
        <authorList>
            <person name="Yan Y.-Q."/>
            <person name="Du Z.-J."/>
        </authorList>
    </citation>
    <scope>NUCLEOTIDE SEQUENCE</scope>
    <source>
        <strain evidence="3">PP-F2FG21</strain>
    </source>
</reference>
<dbReference type="AlphaFoldDB" id="A0A4Y8AJF5"/>
<name>A0A4Y8AJF5_9SPHI</name>
<feature type="signal peptide" evidence="1">
    <location>
        <begin position="1"/>
        <end position="23"/>
    </location>
</feature>
<accession>A0A4Y8AJF5</accession>
<evidence type="ECO:0000313" key="4">
    <source>
        <dbReference type="Proteomes" id="UP000297248"/>
    </source>
</evidence>
<reference evidence="3 4" key="1">
    <citation type="journal article" date="2016" name="Int. J. Syst. Evol. Microbiol.">
        <title>Proposal of Mucilaginibacter phyllosphaerae sp. nov. isolated from the phyllosphere of Galium album.</title>
        <authorList>
            <person name="Aydogan E.L."/>
            <person name="Busse H.J."/>
            <person name="Moser G."/>
            <person name="Muller C."/>
            <person name="Kampfer P."/>
            <person name="Glaeser S.P."/>
        </authorList>
    </citation>
    <scope>NUCLEOTIDE SEQUENCE [LARGE SCALE GENOMIC DNA]</scope>
    <source>
        <strain evidence="3 4">PP-F2FG21</strain>
    </source>
</reference>
<evidence type="ECO:0000313" key="3">
    <source>
        <dbReference type="EMBL" id="TEW69160.1"/>
    </source>
</evidence>
<keyword evidence="5" id="KW-1185">Reference proteome</keyword>
<sequence length="207" mass="23088">MRLLLLRTVLLITLLTSGRCAFAQTAPLLTTQDSLKKDSVSNTLFNHVGKVIFFEAGGPGLLYSINYDVRFKKRQNGLGIRVGVSYFPKKNAPLLTVPVMMNYLAGKRGHYAEFGAGVTLFYYHSTEDLFFYTDNSESNPHPADYQPKPHGETGAIGSLTVGYRYQPLKGGFTFRIGGGPIATTRKQYLLWPYMSFGYSFKKSTKAK</sequence>
<dbReference type="EMBL" id="JACIEG010000001">
    <property type="protein sequence ID" value="MBB3967794.1"/>
    <property type="molecule type" value="Genomic_DNA"/>
</dbReference>
<comment type="caution">
    <text evidence="3">The sequence shown here is derived from an EMBL/GenBank/DDBJ whole genome shotgun (WGS) entry which is preliminary data.</text>
</comment>